<protein>
    <submittedName>
        <fullName evidence="1">Uncharacterized protein</fullName>
    </submittedName>
</protein>
<dbReference type="Proteomes" id="UP001153069">
    <property type="component" value="Unassembled WGS sequence"/>
</dbReference>
<organism evidence="1 2">
    <name type="scientific">Seminavis robusta</name>
    <dbReference type="NCBI Taxonomy" id="568900"/>
    <lineage>
        <taxon>Eukaryota</taxon>
        <taxon>Sar</taxon>
        <taxon>Stramenopiles</taxon>
        <taxon>Ochrophyta</taxon>
        <taxon>Bacillariophyta</taxon>
        <taxon>Bacillariophyceae</taxon>
        <taxon>Bacillariophycidae</taxon>
        <taxon>Naviculales</taxon>
        <taxon>Naviculaceae</taxon>
        <taxon>Seminavis</taxon>
    </lineage>
</organism>
<name>A0A9N8ERD4_9STRA</name>
<dbReference type="AlphaFoldDB" id="A0A9N8ERD4"/>
<evidence type="ECO:0000313" key="1">
    <source>
        <dbReference type="EMBL" id="CAB9523280.1"/>
    </source>
</evidence>
<accession>A0A9N8ERD4</accession>
<gene>
    <name evidence="1" type="ORF">SEMRO_1398_G269281.1</name>
</gene>
<keyword evidence="2" id="KW-1185">Reference proteome</keyword>
<dbReference type="EMBL" id="CAICTM010001396">
    <property type="protein sequence ID" value="CAB9523280.1"/>
    <property type="molecule type" value="Genomic_DNA"/>
</dbReference>
<comment type="caution">
    <text evidence="1">The sequence shown here is derived from an EMBL/GenBank/DDBJ whole genome shotgun (WGS) entry which is preliminary data.</text>
</comment>
<proteinExistence type="predicted"/>
<sequence>MHSQCGSKIYTHPRGNLKSTAAAVGTVATKKSFHFVALPKDGINSRRHRNIQHSFSCPAVPPFLAVALDDGIKEGSIVWPLLLVGYKIVATPWIAESHHKAAICRQGIRCHWLSRSGTGLVDTATRLHRCVRFK</sequence>
<reference evidence="1" key="1">
    <citation type="submission" date="2020-06" db="EMBL/GenBank/DDBJ databases">
        <authorList>
            <consortium name="Plant Systems Biology data submission"/>
        </authorList>
    </citation>
    <scope>NUCLEOTIDE SEQUENCE</scope>
    <source>
        <strain evidence="1">D6</strain>
    </source>
</reference>
<evidence type="ECO:0000313" key="2">
    <source>
        <dbReference type="Proteomes" id="UP001153069"/>
    </source>
</evidence>